<gene>
    <name evidence="9" type="primary">tfrA</name>
    <name evidence="9" type="ORF">ALNOE001_12770</name>
</gene>
<evidence type="ECO:0000256" key="2">
    <source>
        <dbReference type="ARBA" id="ARBA00022630"/>
    </source>
</evidence>
<evidence type="ECO:0000259" key="7">
    <source>
        <dbReference type="Pfam" id="PF00890"/>
    </source>
</evidence>
<evidence type="ECO:0000256" key="4">
    <source>
        <dbReference type="ARBA" id="ARBA00023002"/>
    </source>
</evidence>
<dbReference type="PROSITE" id="PS51257">
    <property type="entry name" value="PROKAR_LIPOPROTEIN"/>
    <property type="match status" value="1"/>
</dbReference>
<proteinExistence type="predicted"/>
<dbReference type="PANTHER" id="PTHR11632:SF51">
    <property type="entry name" value="SUCCINATE DEHYDROGENASE [UBIQUINONE] FLAVOPROTEIN SUBUNIT, MITOCHONDRIAL"/>
    <property type="match status" value="1"/>
</dbReference>
<feature type="domain" description="Fumarate reductase/succinate dehydrogenase flavoprotein-like C-terminal" evidence="8">
    <location>
        <begin position="450"/>
        <end position="547"/>
    </location>
</feature>
<dbReference type="Gene3D" id="3.90.700.10">
    <property type="entry name" value="Succinate dehydrogenase/fumarate reductase flavoprotein, catalytic domain"/>
    <property type="match status" value="1"/>
</dbReference>
<dbReference type="PRINTS" id="PR00368">
    <property type="entry name" value="FADPNR"/>
</dbReference>
<dbReference type="GO" id="GO:0016491">
    <property type="term" value="F:oxidoreductase activity"/>
    <property type="evidence" value="ECO:0007669"/>
    <property type="project" value="UniProtKB-KW"/>
</dbReference>
<dbReference type="InterPro" id="IPR003953">
    <property type="entry name" value="FAD-dep_OxRdtase_2_FAD-bd"/>
</dbReference>
<keyword evidence="6" id="KW-0175">Coiled coil</keyword>
<evidence type="ECO:0000256" key="1">
    <source>
        <dbReference type="ARBA" id="ARBA00001974"/>
    </source>
</evidence>
<dbReference type="Pfam" id="PF00890">
    <property type="entry name" value="FAD_binding_2"/>
    <property type="match status" value="1"/>
</dbReference>
<dbReference type="AlphaFoldDB" id="A0A366M9U5"/>
<dbReference type="InterPro" id="IPR037099">
    <property type="entry name" value="Fum_R/Succ_DH_flav-like_C_sf"/>
</dbReference>
<dbReference type="FunFam" id="3.90.700.10:FF:000005">
    <property type="entry name" value="Succinate dehydrogenase flavoprotein subunit"/>
    <property type="match status" value="1"/>
</dbReference>
<dbReference type="SUPFAM" id="SSF46977">
    <property type="entry name" value="Succinate dehydrogenase/fumarate reductase flavoprotein C-terminal domain"/>
    <property type="match status" value="1"/>
</dbReference>
<dbReference type="InterPro" id="IPR027477">
    <property type="entry name" value="Succ_DH/fumarate_Rdtase_cat_sf"/>
</dbReference>
<evidence type="ECO:0000313" key="10">
    <source>
        <dbReference type="Proteomes" id="UP000253099"/>
    </source>
</evidence>
<name>A0A366M9U5_9EURY</name>
<keyword evidence="10" id="KW-1185">Reference proteome</keyword>
<dbReference type="NCBIfam" id="NF004900">
    <property type="entry name" value="PRK06263.1"/>
    <property type="match status" value="1"/>
</dbReference>
<dbReference type="EMBL" id="NIZT01000030">
    <property type="protein sequence ID" value="RBQ23001.1"/>
    <property type="molecule type" value="Genomic_DNA"/>
</dbReference>
<dbReference type="PANTHER" id="PTHR11632">
    <property type="entry name" value="SUCCINATE DEHYDROGENASE 2 FLAVOPROTEIN SUBUNIT"/>
    <property type="match status" value="1"/>
</dbReference>
<dbReference type="InterPro" id="IPR015939">
    <property type="entry name" value="Fum_Rdtase/Succ_DH_flav-like_C"/>
</dbReference>
<dbReference type="SUPFAM" id="SSF51905">
    <property type="entry name" value="FAD/NAD(P)-binding domain"/>
    <property type="match status" value="1"/>
</dbReference>
<sequence>MKSKVIKSDVLIIGSGGAGCRAAIEVSKNGLEPLIVSKGLSFRSGCTGMAEGGYNAVFAFVDKDDTKDVHFNDTLKGGSYLNDHKLAKILVDEATDRLIDLEYYGALFDRQDSGELDQRSFGGQTFRRTCFQGDRTGHEIMMALKEEIIKFKISTMDEIMITSLIPSNDESDNNKDKKQKVIGAIGFSLNNAETIFFQAKSVILASGGAGQLYPVTSNTFQKNGDGFAIGYNAGADLIDMEEIQFHPTGMLYPDSRKGILVTEAVRGEGGILLNKDNERFMVNYDDRQELATRDVVSRAIYNEIREGRGNENGGVYLDVTHLDDEVIKEKLETMLFQFLDVGIDIRKQPMEVAPTAHHSMGGIKIDENAQSTVKNLFAAGEVTGGVHGANRLGGNALADTQVFGKRAGISASIASKNSNFEINEKDIEKEEKRIHELIKTGKNLPFEIKKDLQGLMWNKVAIIRNKKDLNEALSELNKLKERTQDMDVKTDSHYNKGLQEALEVINMIEISILIVKSALIRKESRGAHFREDFPETKEEWKKSIVMNKDHEVKFIPR</sequence>
<dbReference type="InterPro" id="IPR036188">
    <property type="entry name" value="FAD/NAD-bd_sf"/>
</dbReference>
<protein>
    <submittedName>
        <fullName evidence="9">Fumarate reductase (CoM/CoB) subunit A</fullName>
        <ecNumber evidence="9">1.3.4.1</ecNumber>
    </submittedName>
</protein>
<comment type="caution">
    <text evidence="9">The sequence shown here is derived from an EMBL/GenBank/DDBJ whole genome shotgun (WGS) entry which is preliminary data.</text>
</comment>
<accession>A0A366M9U5</accession>
<evidence type="ECO:0000256" key="6">
    <source>
        <dbReference type="SAM" id="Coils"/>
    </source>
</evidence>
<dbReference type="Proteomes" id="UP000253099">
    <property type="component" value="Unassembled WGS sequence"/>
</dbReference>
<organism evidence="9 10">
    <name type="scientific">Candidatus Methanobinarius endosymbioticus</name>
    <dbReference type="NCBI Taxonomy" id="2006182"/>
    <lineage>
        <taxon>Archaea</taxon>
        <taxon>Methanobacteriati</taxon>
        <taxon>Methanobacteriota</taxon>
        <taxon>Methanomada group</taxon>
        <taxon>Methanobacteria</taxon>
        <taxon>Methanobacteriales</taxon>
        <taxon>Methanobacteriaceae</taxon>
        <taxon>Candidatus Methanobinarius</taxon>
    </lineage>
</organism>
<dbReference type="SUPFAM" id="SSF56425">
    <property type="entry name" value="Succinate dehydrogenase/fumarate reductase flavoprotein, catalytic domain"/>
    <property type="match status" value="1"/>
</dbReference>
<dbReference type="PRINTS" id="PR00411">
    <property type="entry name" value="PNDRDTASEI"/>
</dbReference>
<dbReference type="InterPro" id="IPR030664">
    <property type="entry name" value="SdhA/FrdA/AprA"/>
</dbReference>
<evidence type="ECO:0000259" key="8">
    <source>
        <dbReference type="Pfam" id="PF02910"/>
    </source>
</evidence>
<dbReference type="Gene3D" id="3.50.50.60">
    <property type="entry name" value="FAD/NAD(P)-binding domain"/>
    <property type="match status" value="1"/>
</dbReference>
<evidence type="ECO:0000256" key="3">
    <source>
        <dbReference type="ARBA" id="ARBA00022827"/>
    </source>
</evidence>
<evidence type="ECO:0000256" key="5">
    <source>
        <dbReference type="PIRSR" id="PIRSR000171-1"/>
    </source>
</evidence>
<dbReference type="Gene3D" id="1.20.58.100">
    <property type="entry name" value="Fumarate reductase/succinate dehydrogenase flavoprotein-like, C-terminal domain"/>
    <property type="match status" value="1"/>
</dbReference>
<dbReference type="PIRSF" id="PIRSF000171">
    <property type="entry name" value="SDHA_APRA_LASPO"/>
    <property type="match status" value="1"/>
</dbReference>
<keyword evidence="4 9" id="KW-0560">Oxidoreductase</keyword>
<evidence type="ECO:0000313" key="9">
    <source>
        <dbReference type="EMBL" id="RBQ23001.1"/>
    </source>
</evidence>
<keyword evidence="3" id="KW-0274">FAD</keyword>
<dbReference type="EC" id="1.3.4.1" evidence="9"/>
<feature type="active site" description="Proton acceptor" evidence="5">
    <location>
        <position position="293"/>
    </location>
</feature>
<reference evidence="9 10" key="1">
    <citation type="submission" date="2018-06" db="EMBL/GenBank/DDBJ databases">
        <title>Genomic insight into two independent archaeal endosymbiosis events.</title>
        <authorList>
            <person name="Lind A.E."/>
            <person name="Lewis W.H."/>
            <person name="Spang A."/>
            <person name="Guy L."/>
            <person name="Embley M.T."/>
            <person name="Ettema T.J.G."/>
        </authorList>
    </citation>
    <scope>NUCLEOTIDE SEQUENCE [LARGE SCALE GENOMIC DNA]</scope>
    <source>
        <strain evidence="9">NOE</strain>
    </source>
</reference>
<feature type="domain" description="FAD-dependent oxidoreductase 2 FAD-binding" evidence="7">
    <location>
        <begin position="9"/>
        <end position="397"/>
    </location>
</feature>
<keyword evidence="2" id="KW-0285">Flavoprotein</keyword>
<comment type="cofactor">
    <cofactor evidence="1">
        <name>FAD</name>
        <dbReference type="ChEBI" id="CHEBI:57692"/>
    </cofactor>
</comment>
<dbReference type="Pfam" id="PF02910">
    <property type="entry name" value="Succ_DH_flav_C"/>
    <property type="match status" value="1"/>
</dbReference>
<feature type="coiled-coil region" evidence="6">
    <location>
        <begin position="459"/>
        <end position="489"/>
    </location>
</feature>